<reference evidence="1 2" key="1">
    <citation type="submission" date="2015-06" db="EMBL/GenBank/DDBJ databases">
        <title>Draft genome of the ant-associated black yeast Phialophora attae CBS 131958.</title>
        <authorList>
            <person name="Moreno L.F."/>
            <person name="Stielow B.J."/>
            <person name="de Hoog S."/>
            <person name="Vicente V.A."/>
            <person name="Weiss V.A."/>
            <person name="de Vries M."/>
            <person name="Cruz L.M."/>
            <person name="Souza E.M."/>
        </authorList>
    </citation>
    <scope>NUCLEOTIDE SEQUENCE [LARGE SCALE GENOMIC DNA]</scope>
    <source>
        <strain evidence="1 2">CBS 131958</strain>
    </source>
</reference>
<name>A0A0N0NJ80_9EURO</name>
<dbReference type="Gene3D" id="3.90.180.10">
    <property type="entry name" value="Medium-chain alcohol dehydrogenases, catalytic domain"/>
    <property type="match status" value="1"/>
</dbReference>
<dbReference type="RefSeq" id="XP_017996272.1">
    <property type="nucleotide sequence ID" value="XM_018147740.1"/>
</dbReference>
<dbReference type="InterPro" id="IPR036291">
    <property type="entry name" value="NAD(P)-bd_dom_sf"/>
</dbReference>
<proteinExistence type="predicted"/>
<sequence length="153" mass="16921">MENGTLSVGSSAKLVRAVRYYGNKDIRVDLGSDFAFDASGVQATLTAGTRSLRKYGTYYNIAIWGDPPNIDLNELLFSGVTIKSELAFTKEDYVSVIDAIASGAIPQESLDVFITARIEMEDLVERGIKELISFKERHIKILVRVDKKLAMPT</sequence>
<dbReference type="GeneID" id="28739620"/>
<dbReference type="SUPFAM" id="SSF51735">
    <property type="entry name" value="NAD(P)-binding Rossmann-fold domains"/>
    <property type="match status" value="1"/>
</dbReference>
<comment type="caution">
    <text evidence="1">The sequence shown here is derived from an EMBL/GenBank/DDBJ whole genome shotgun (WGS) entry which is preliminary data.</text>
</comment>
<organism evidence="1 2">
    <name type="scientific">Cyphellophora attinorum</name>
    <dbReference type="NCBI Taxonomy" id="1664694"/>
    <lineage>
        <taxon>Eukaryota</taxon>
        <taxon>Fungi</taxon>
        <taxon>Dikarya</taxon>
        <taxon>Ascomycota</taxon>
        <taxon>Pezizomycotina</taxon>
        <taxon>Eurotiomycetes</taxon>
        <taxon>Chaetothyriomycetidae</taxon>
        <taxon>Chaetothyriales</taxon>
        <taxon>Cyphellophoraceae</taxon>
        <taxon>Cyphellophora</taxon>
    </lineage>
</organism>
<keyword evidence="2" id="KW-1185">Reference proteome</keyword>
<evidence type="ECO:0000313" key="1">
    <source>
        <dbReference type="EMBL" id="KPI36309.1"/>
    </source>
</evidence>
<dbReference type="OrthoDB" id="3941538at2759"/>
<accession>A0A0N0NJ80</accession>
<dbReference type="Proteomes" id="UP000038010">
    <property type="component" value="Unassembled WGS sequence"/>
</dbReference>
<protein>
    <submittedName>
        <fullName evidence="1">(R,R)-butanediol dehydrogenase</fullName>
    </submittedName>
</protein>
<gene>
    <name evidence="1" type="ORF">AB675_7377</name>
</gene>
<dbReference type="AlphaFoldDB" id="A0A0N0NJ80"/>
<dbReference type="VEuPathDB" id="FungiDB:AB675_7377"/>
<evidence type="ECO:0000313" key="2">
    <source>
        <dbReference type="Proteomes" id="UP000038010"/>
    </source>
</evidence>
<dbReference type="EMBL" id="LFJN01000032">
    <property type="protein sequence ID" value="KPI36309.1"/>
    <property type="molecule type" value="Genomic_DNA"/>
</dbReference>
<dbReference type="Gene3D" id="3.40.50.720">
    <property type="entry name" value="NAD(P)-binding Rossmann-like Domain"/>
    <property type="match status" value="1"/>
</dbReference>
<dbReference type="STRING" id="1664694.A0A0N0NJ80"/>